<evidence type="ECO:0000256" key="1">
    <source>
        <dbReference type="SAM" id="MobiDB-lite"/>
    </source>
</evidence>
<sequence>MDSAKSFVLLFDFLPFPPLFLSSPSSRWKRSDVSPLYHLTIRRRWERGDAPTSLTYISPDQILGHTQPAHHRTKGIAIPQESEGGNA</sequence>
<name>A0AAX4IZT7_9PEZI</name>
<dbReference type="RefSeq" id="XP_062785972.1">
    <property type="nucleotide sequence ID" value="XM_062929921.1"/>
</dbReference>
<dbReference type="EMBL" id="CP137313">
    <property type="protein sequence ID" value="WQF88751.1"/>
    <property type="molecule type" value="Genomic_DNA"/>
</dbReference>
<evidence type="ECO:0000313" key="3">
    <source>
        <dbReference type="Proteomes" id="UP001322277"/>
    </source>
</evidence>
<accession>A0AAX4IZT7</accession>
<dbReference type="KEGG" id="cdet:87950265"/>
<keyword evidence="3" id="KW-1185">Reference proteome</keyword>
<dbReference type="AlphaFoldDB" id="A0AAX4IZT7"/>
<organism evidence="2 3">
    <name type="scientific">Colletotrichum destructivum</name>
    <dbReference type="NCBI Taxonomy" id="34406"/>
    <lineage>
        <taxon>Eukaryota</taxon>
        <taxon>Fungi</taxon>
        <taxon>Dikarya</taxon>
        <taxon>Ascomycota</taxon>
        <taxon>Pezizomycotina</taxon>
        <taxon>Sordariomycetes</taxon>
        <taxon>Hypocreomycetidae</taxon>
        <taxon>Glomerellales</taxon>
        <taxon>Glomerellaceae</taxon>
        <taxon>Colletotrichum</taxon>
        <taxon>Colletotrichum destructivum species complex</taxon>
    </lineage>
</organism>
<gene>
    <name evidence="2" type="ORF">CDEST_13765</name>
</gene>
<protein>
    <submittedName>
        <fullName evidence="2">Uncharacterized protein</fullName>
    </submittedName>
</protein>
<reference evidence="3" key="1">
    <citation type="journal article" date="2023" name="bioRxiv">
        <title>Complete genome of the Medicago anthracnose fungus, Colletotrichum destructivum, reveals a mini-chromosome-like region within a core chromosome.</title>
        <authorList>
            <person name="Lapalu N."/>
            <person name="Simon A."/>
            <person name="Lu A."/>
            <person name="Plaumann P.-L."/>
            <person name="Amselem J."/>
            <person name="Pigne S."/>
            <person name="Auger A."/>
            <person name="Koch C."/>
            <person name="Dallery J.-F."/>
            <person name="O'Connell R.J."/>
        </authorList>
    </citation>
    <scope>NUCLEOTIDE SEQUENCE [LARGE SCALE GENOMIC DNA]</scope>
    <source>
        <strain evidence="3">CBS 520.97</strain>
    </source>
</reference>
<dbReference type="Proteomes" id="UP001322277">
    <property type="component" value="Chromosome 9"/>
</dbReference>
<proteinExistence type="predicted"/>
<feature type="region of interest" description="Disordered" evidence="1">
    <location>
        <begin position="65"/>
        <end position="87"/>
    </location>
</feature>
<evidence type="ECO:0000313" key="2">
    <source>
        <dbReference type="EMBL" id="WQF88751.1"/>
    </source>
</evidence>
<dbReference type="GeneID" id="87950265"/>